<dbReference type="InterPro" id="IPR001005">
    <property type="entry name" value="SANT/Myb"/>
</dbReference>
<name>A0A0C9ZER8_9AGAM</name>
<dbReference type="EMBL" id="KN833757">
    <property type="protein sequence ID" value="KIK20947.1"/>
    <property type="molecule type" value="Genomic_DNA"/>
</dbReference>
<keyword evidence="3" id="KW-1185">Reference proteome</keyword>
<feature type="non-terminal residue" evidence="2">
    <location>
        <position position="1"/>
    </location>
</feature>
<evidence type="ECO:0000259" key="1">
    <source>
        <dbReference type="PROSITE" id="PS50090"/>
    </source>
</evidence>
<protein>
    <recommendedName>
        <fullName evidence="1">Myb-like domain-containing protein</fullName>
    </recommendedName>
</protein>
<evidence type="ECO:0000313" key="2">
    <source>
        <dbReference type="EMBL" id="KIK20947.1"/>
    </source>
</evidence>
<evidence type="ECO:0000313" key="3">
    <source>
        <dbReference type="Proteomes" id="UP000054018"/>
    </source>
</evidence>
<dbReference type="OrthoDB" id="2689355at2759"/>
<sequence>WTGADIDVLLDLAITHKASAGEGMNFKAIFWNAVSDTLSNPSKGGSKTSKVCKEKWKKGKTFEVINCIKNTSGFAYSHELGANIGLENEAVWNDFIKKHKDANSFQNKGWPHYDKMKQLMPTKGKG</sequence>
<accession>A0A0C9ZER8</accession>
<organism evidence="2 3">
    <name type="scientific">Pisolithus microcarpus 441</name>
    <dbReference type="NCBI Taxonomy" id="765257"/>
    <lineage>
        <taxon>Eukaryota</taxon>
        <taxon>Fungi</taxon>
        <taxon>Dikarya</taxon>
        <taxon>Basidiomycota</taxon>
        <taxon>Agaricomycotina</taxon>
        <taxon>Agaricomycetes</taxon>
        <taxon>Agaricomycetidae</taxon>
        <taxon>Boletales</taxon>
        <taxon>Sclerodermatineae</taxon>
        <taxon>Pisolithaceae</taxon>
        <taxon>Pisolithus</taxon>
    </lineage>
</organism>
<dbReference type="STRING" id="765257.A0A0C9ZER8"/>
<dbReference type="Proteomes" id="UP000054018">
    <property type="component" value="Unassembled WGS sequence"/>
</dbReference>
<dbReference type="AlphaFoldDB" id="A0A0C9ZER8"/>
<feature type="domain" description="Myb-like" evidence="1">
    <location>
        <begin position="1"/>
        <end position="58"/>
    </location>
</feature>
<dbReference type="HOGENOM" id="CLU_082499_2_2_1"/>
<feature type="non-terminal residue" evidence="2">
    <location>
        <position position="126"/>
    </location>
</feature>
<proteinExistence type="predicted"/>
<dbReference type="PROSITE" id="PS50090">
    <property type="entry name" value="MYB_LIKE"/>
    <property type="match status" value="1"/>
</dbReference>
<gene>
    <name evidence="2" type="ORF">PISMIDRAFT_46458</name>
</gene>
<reference evidence="2 3" key="1">
    <citation type="submission" date="2014-04" db="EMBL/GenBank/DDBJ databases">
        <authorList>
            <consortium name="DOE Joint Genome Institute"/>
            <person name="Kuo A."/>
            <person name="Kohler A."/>
            <person name="Costa M.D."/>
            <person name="Nagy L.G."/>
            <person name="Floudas D."/>
            <person name="Copeland A."/>
            <person name="Barry K.W."/>
            <person name="Cichocki N."/>
            <person name="Veneault-Fourrey C."/>
            <person name="LaButti K."/>
            <person name="Lindquist E.A."/>
            <person name="Lipzen A."/>
            <person name="Lundell T."/>
            <person name="Morin E."/>
            <person name="Murat C."/>
            <person name="Sun H."/>
            <person name="Tunlid A."/>
            <person name="Henrissat B."/>
            <person name="Grigoriev I.V."/>
            <person name="Hibbett D.S."/>
            <person name="Martin F."/>
            <person name="Nordberg H.P."/>
            <person name="Cantor M.N."/>
            <person name="Hua S.X."/>
        </authorList>
    </citation>
    <scope>NUCLEOTIDE SEQUENCE [LARGE SCALE GENOMIC DNA]</scope>
    <source>
        <strain evidence="2 3">441</strain>
    </source>
</reference>
<reference evidence="3" key="2">
    <citation type="submission" date="2015-01" db="EMBL/GenBank/DDBJ databases">
        <title>Evolutionary Origins and Diversification of the Mycorrhizal Mutualists.</title>
        <authorList>
            <consortium name="DOE Joint Genome Institute"/>
            <consortium name="Mycorrhizal Genomics Consortium"/>
            <person name="Kohler A."/>
            <person name="Kuo A."/>
            <person name="Nagy L.G."/>
            <person name="Floudas D."/>
            <person name="Copeland A."/>
            <person name="Barry K.W."/>
            <person name="Cichocki N."/>
            <person name="Veneault-Fourrey C."/>
            <person name="LaButti K."/>
            <person name="Lindquist E.A."/>
            <person name="Lipzen A."/>
            <person name="Lundell T."/>
            <person name="Morin E."/>
            <person name="Murat C."/>
            <person name="Riley R."/>
            <person name="Ohm R."/>
            <person name="Sun H."/>
            <person name="Tunlid A."/>
            <person name="Henrissat B."/>
            <person name="Grigoriev I.V."/>
            <person name="Hibbett D.S."/>
            <person name="Martin F."/>
        </authorList>
    </citation>
    <scope>NUCLEOTIDE SEQUENCE [LARGE SCALE GENOMIC DNA]</scope>
    <source>
        <strain evidence="3">441</strain>
    </source>
</reference>